<evidence type="ECO:0000313" key="3">
    <source>
        <dbReference type="Proteomes" id="UP001160390"/>
    </source>
</evidence>
<comment type="caution">
    <text evidence="2">The sequence shown here is derived from an EMBL/GenBank/DDBJ whole genome shotgun (WGS) entry which is preliminary data.</text>
</comment>
<evidence type="ECO:0000313" key="2">
    <source>
        <dbReference type="EMBL" id="CAI6100190.1"/>
    </source>
</evidence>
<keyword evidence="3" id="KW-1185">Reference proteome</keyword>
<feature type="compositionally biased region" description="Polar residues" evidence="1">
    <location>
        <begin position="33"/>
        <end position="52"/>
    </location>
</feature>
<feature type="compositionally biased region" description="Basic residues" evidence="1">
    <location>
        <begin position="262"/>
        <end position="271"/>
    </location>
</feature>
<proteinExistence type="predicted"/>
<feature type="region of interest" description="Disordered" evidence="1">
    <location>
        <begin position="149"/>
        <end position="297"/>
    </location>
</feature>
<reference evidence="2" key="1">
    <citation type="submission" date="2023-01" db="EMBL/GenBank/DDBJ databases">
        <authorList>
            <person name="Piombo E."/>
        </authorList>
    </citation>
    <scope>NUCLEOTIDE SEQUENCE</scope>
</reference>
<name>A0AA35QDZ1_9HYPO</name>
<sequence length="333" mass="36709">MADPSHLGLPTPSKSQRSKDEAIINRGRENKGLTGSFSSNLGQRTSPAQTCQEPKAKAGANGFVKALVAKLESSDDISTMSSMSNLSAGSTSSKSKQPVSPVSSPSPDSSYQKPPNIPQTVPGVEGDSLTFLKYQQYFARDKPLYRCLDEQETSSDSSKTRVVFRSSGGETPLPEDLQKILRGPETPSQEAQPQLKRDEATTPQKANHNGARGIQANTEDKQPQDSNTNQRDPEEVKAFWNHVRNYLAPSDSESDEPEAPTKSRRDKKHGRNNREAASSLSPHRKANSAPNIDVRGYFSPPERIRFLSVEEKMMEIDEFFGTNDNNEETSVRR</sequence>
<gene>
    <name evidence="2" type="ORF">CCHLO57077_00004349</name>
</gene>
<dbReference type="AlphaFoldDB" id="A0AA35QDZ1"/>
<evidence type="ECO:0000256" key="1">
    <source>
        <dbReference type="SAM" id="MobiDB-lite"/>
    </source>
</evidence>
<accession>A0AA35QDZ1</accession>
<dbReference type="EMBL" id="CABFNP030001338">
    <property type="protein sequence ID" value="CAI6100190.1"/>
    <property type="molecule type" value="Genomic_DNA"/>
</dbReference>
<feature type="compositionally biased region" description="Low complexity" evidence="1">
    <location>
        <begin position="76"/>
        <end position="114"/>
    </location>
</feature>
<organism evidence="2 3">
    <name type="scientific">Clonostachys chloroleuca</name>
    <dbReference type="NCBI Taxonomy" id="1926264"/>
    <lineage>
        <taxon>Eukaryota</taxon>
        <taxon>Fungi</taxon>
        <taxon>Dikarya</taxon>
        <taxon>Ascomycota</taxon>
        <taxon>Pezizomycotina</taxon>
        <taxon>Sordariomycetes</taxon>
        <taxon>Hypocreomycetidae</taxon>
        <taxon>Hypocreales</taxon>
        <taxon>Bionectriaceae</taxon>
        <taxon>Clonostachys</taxon>
    </lineage>
</organism>
<dbReference type="Proteomes" id="UP001160390">
    <property type="component" value="Unassembled WGS sequence"/>
</dbReference>
<feature type="compositionally biased region" description="Basic and acidic residues" evidence="1">
    <location>
        <begin position="17"/>
        <end position="31"/>
    </location>
</feature>
<feature type="region of interest" description="Disordered" evidence="1">
    <location>
        <begin position="74"/>
        <end position="126"/>
    </location>
</feature>
<feature type="region of interest" description="Disordered" evidence="1">
    <location>
        <begin position="1"/>
        <end position="57"/>
    </location>
</feature>
<protein>
    <submittedName>
        <fullName evidence="2">Uncharacterized protein</fullName>
    </submittedName>
</protein>